<dbReference type="Proteomes" id="UP001497453">
    <property type="component" value="Chromosome 7"/>
</dbReference>
<feature type="signal peptide" evidence="1">
    <location>
        <begin position="1"/>
        <end position="23"/>
    </location>
</feature>
<keyword evidence="3" id="KW-1185">Reference proteome</keyword>
<sequence>MMKFAPASLFLFFIMMLSTLVSALPVNMQVGTKQNVTWDTSDAPTQITNPIGRIILSKGGLLDLDNPLADGFDILLGEFEVTVPDVEPADDYAIVLFGDSGNASPQFTIEA</sequence>
<feature type="chain" id="PRO_5046766611" evidence="1">
    <location>
        <begin position="24"/>
        <end position="111"/>
    </location>
</feature>
<evidence type="ECO:0000313" key="3">
    <source>
        <dbReference type="Proteomes" id="UP001497453"/>
    </source>
</evidence>
<reference evidence="3" key="1">
    <citation type="submission" date="2024-04" db="EMBL/GenBank/DDBJ databases">
        <authorList>
            <person name="Shaw F."/>
            <person name="Minotto A."/>
        </authorList>
    </citation>
    <scope>NUCLEOTIDE SEQUENCE [LARGE SCALE GENOMIC DNA]</scope>
</reference>
<keyword evidence="1" id="KW-0732">Signal</keyword>
<dbReference type="EMBL" id="OZ037950">
    <property type="protein sequence ID" value="CAL1712673.1"/>
    <property type="molecule type" value="Genomic_DNA"/>
</dbReference>
<evidence type="ECO:0000313" key="2">
    <source>
        <dbReference type="EMBL" id="CAL1712673.1"/>
    </source>
</evidence>
<evidence type="ECO:0000256" key="1">
    <source>
        <dbReference type="SAM" id="SignalP"/>
    </source>
</evidence>
<accession>A0ABP1DZZ8</accession>
<gene>
    <name evidence="2" type="ORF">GFSPODELE1_LOCUS8931</name>
</gene>
<organism evidence="2 3">
    <name type="scientific">Somion occarium</name>
    <dbReference type="NCBI Taxonomy" id="3059160"/>
    <lineage>
        <taxon>Eukaryota</taxon>
        <taxon>Fungi</taxon>
        <taxon>Dikarya</taxon>
        <taxon>Basidiomycota</taxon>
        <taxon>Agaricomycotina</taxon>
        <taxon>Agaricomycetes</taxon>
        <taxon>Polyporales</taxon>
        <taxon>Cerrenaceae</taxon>
        <taxon>Somion</taxon>
    </lineage>
</organism>
<name>A0ABP1DZZ8_9APHY</name>
<proteinExistence type="predicted"/>
<protein>
    <submittedName>
        <fullName evidence="2">Uncharacterized protein</fullName>
    </submittedName>
</protein>